<proteinExistence type="predicted"/>
<sequence>MPIPETSYGAEKMMCEYLITEYTRRSFIDRISLRFPTVSVRPGKPTTAASSFLSGMIREPMNGVKCVIPFEDKQWRH</sequence>
<dbReference type="InterPro" id="IPR036291">
    <property type="entry name" value="NAD(P)-bd_dom_sf"/>
</dbReference>
<dbReference type="SUPFAM" id="SSF51735">
    <property type="entry name" value="NAD(P)-binding Rossmann-fold domains"/>
    <property type="match status" value="1"/>
</dbReference>
<evidence type="ECO:0000313" key="2">
    <source>
        <dbReference type="Proteomes" id="UP000813461"/>
    </source>
</evidence>
<keyword evidence="2" id="KW-1185">Reference proteome</keyword>
<organism evidence="1 2">
    <name type="scientific">Paraphoma chrysanthemicola</name>
    <dbReference type="NCBI Taxonomy" id="798071"/>
    <lineage>
        <taxon>Eukaryota</taxon>
        <taxon>Fungi</taxon>
        <taxon>Dikarya</taxon>
        <taxon>Ascomycota</taxon>
        <taxon>Pezizomycotina</taxon>
        <taxon>Dothideomycetes</taxon>
        <taxon>Pleosporomycetidae</taxon>
        <taxon>Pleosporales</taxon>
        <taxon>Pleosporineae</taxon>
        <taxon>Phaeosphaeriaceae</taxon>
        <taxon>Paraphoma</taxon>
    </lineage>
</organism>
<dbReference type="OrthoDB" id="16464at2759"/>
<dbReference type="EMBL" id="JAGMVJ010000020">
    <property type="protein sequence ID" value="KAH7075162.1"/>
    <property type="molecule type" value="Genomic_DNA"/>
</dbReference>
<dbReference type="PANTHER" id="PTHR43103:SF3">
    <property type="entry name" value="ADP-L-GLYCERO-D-MANNO-HEPTOSE-6-EPIMERASE"/>
    <property type="match status" value="1"/>
</dbReference>
<evidence type="ECO:0000313" key="1">
    <source>
        <dbReference type="EMBL" id="KAH7075162.1"/>
    </source>
</evidence>
<protein>
    <recommendedName>
        <fullName evidence="3">NAD-dependent epimerase/dehydratase domain-containing protein</fullName>
    </recommendedName>
</protein>
<name>A0A8K0QWZ0_9PLEO</name>
<dbReference type="PANTHER" id="PTHR43103">
    <property type="entry name" value="NUCLEOSIDE-DIPHOSPHATE-SUGAR EPIMERASE"/>
    <property type="match status" value="1"/>
</dbReference>
<evidence type="ECO:0008006" key="3">
    <source>
        <dbReference type="Google" id="ProtNLM"/>
    </source>
</evidence>
<accession>A0A8K0QWZ0</accession>
<dbReference type="Proteomes" id="UP000813461">
    <property type="component" value="Unassembled WGS sequence"/>
</dbReference>
<reference evidence="1" key="1">
    <citation type="journal article" date="2021" name="Nat. Commun.">
        <title>Genetic determinants of endophytism in the Arabidopsis root mycobiome.</title>
        <authorList>
            <person name="Mesny F."/>
            <person name="Miyauchi S."/>
            <person name="Thiergart T."/>
            <person name="Pickel B."/>
            <person name="Atanasova L."/>
            <person name="Karlsson M."/>
            <person name="Huettel B."/>
            <person name="Barry K.W."/>
            <person name="Haridas S."/>
            <person name="Chen C."/>
            <person name="Bauer D."/>
            <person name="Andreopoulos W."/>
            <person name="Pangilinan J."/>
            <person name="LaButti K."/>
            <person name="Riley R."/>
            <person name="Lipzen A."/>
            <person name="Clum A."/>
            <person name="Drula E."/>
            <person name="Henrissat B."/>
            <person name="Kohler A."/>
            <person name="Grigoriev I.V."/>
            <person name="Martin F.M."/>
            <person name="Hacquard S."/>
        </authorList>
    </citation>
    <scope>NUCLEOTIDE SEQUENCE</scope>
    <source>
        <strain evidence="1">MPI-SDFR-AT-0120</strain>
    </source>
</reference>
<dbReference type="AlphaFoldDB" id="A0A8K0QWZ0"/>
<gene>
    <name evidence="1" type="ORF">FB567DRAFT_536269</name>
</gene>
<comment type="caution">
    <text evidence="1">The sequence shown here is derived from an EMBL/GenBank/DDBJ whole genome shotgun (WGS) entry which is preliminary data.</text>
</comment>
<dbReference type="Gene3D" id="3.40.50.720">
    <property type="entry name" value="NAD(P)-binding Rossmann-like Domain"/>
    <property type="match status" value="1"/>
</dbReference>